<accession>A0A1J7CIS5</accession>
<evidence type="ECO:0000256" key="1">
    <source>
        <dbReference type="SAM" id="SignalP"/>
    </source>
</evidence>
<sequence length="163" mass="15739">MADHWVRGAGRAAGALLLAGAVVAAAGGCSSSDAGKASSAASKAASAAASAGAGVLASASAKAKEQLDKAKDGVNAKDQVKLGAVAIGGDGRATAKVSATNTADAAKSFAVQVNFTDKDGNVLDTVAVTLSDVAAKKTGDATARSNRKLTGSVHAAVARALRY</sequence>
<gene>
    <name evidence="2" type="ORF">BIV57_00030</name>
</gene>
<keyword evidence="3" id="KW-1185">Reference proteome</keyword>
<evidence type="ECO:0008006" key="4">
    <source>
        <dbReference type="Google" id="ProtNLM"/>
    </source>
</evidence>
<name>A0A1J7CIS5_9ACTN</name>
<dbReference type="OrthoDB" id="3874071at2"/>
<dbReference type="PROSITE" id="PS51257">
    <property type="entry name" value="PROKAR_LIPOPROTEIN"/>
    <property type="match status" value="1"/>
</dbReference>
<organism evidence="2 3">
    <name type="scientific">Mangrovactinospora gilvigrisea</name>
    <dbReference type="NCBI Taxonomy" id="1428644"/>
    <lineage>
        <taxon>Bacteria</taxon>
        <taxon>Bacillati</taxon>
        <taxon>Actinomycetota</taxon>
        <taxon>Actinomycetes</taxon>
        <taxon>Kitasatosporales</taxon>
        <taxon>Streptomycetaceae</taxon>
        <taxon>Mangrovactinospora</taxon>
    </lineage>
</organism>
<dbReference type="RefSeq" id="WP_071654475.1">
    <property type="nucleotide sequence ID" value="NZ_MLCF01000001.1"/>
</dbReference>
<keyword evidence="1" id="KW-0732">Signal</keyword>
<dbReference type="AlphaFoldDB" id="A0A1J7CIS5"/>
<comment type="caution">
    <text evidence="2">The sequence shown here is derived from an EMBL/GenBank/DDBJ whole genome shotgun (WGS) entry which is preliminary data.</text>
</comment>
<feature type="chain" id="PRO_5038419475" description="Lipoprotein" evidence="1">
    <location>
        <begin position="25"/>
        <end position="163"/>
    </location>
</feature>
<protein>
    <recommendedName>
        <fullName evidence="4">Lipoprotein</fullName>
    </recommendedName>
</protein>
<feature type="signal peptide" evidence="1">
    <location>
        <begin position="1"/>
        <end position="24"/>
    </location>
</feature>
<evidence type="ECO:0000313" key="3">
    <source>
        <dbReference type="Proteomes" id="UP000243342"/>
    </source>
</evidence>
<dbReference type="EMBL" id="MLCF01000001">
    <property type="protein sequence ID" value="OIV39538.1"/>
    <property type="molecule type" value="Genomic_DNA"/>
</dbReference>
<dbReference type="Proteomes" id="UP000243342">
    <property type="component" value="Unassembled WGS sequence"/>
</dbReference>
<evidence type="ECO:0000313" key="2">
    <source>
        <dbReference type="EMBL" id="OIV39538.1"/>
    </source>
</evidence>
<proteinExistence type="predicted"/>
<reference evidence="2 3" key="1">
    <citation type="submission" date="2016-10" db="EMBL/GenBank/DDBJ databases">
        <title>Genome sequence of Streptomyces gilvigriseus MUSC 26.</title>
        <authorList>
            <person name="Lee L.-H."/>
            <person name="Ser H.-L."/>
        </authorList>
    </citation>
    <scope>NUCLEOTIDE SEQUENCE [LARGE SCALE GENOMIC DNA]</scope>
    <source>
        <strain evidence="2 3">MUSC 26</strain>
    </source>
</reference>